<feature type="domain" description="Transcriptional repressor PaaX-like central Cas2-like" evidence="2">
    <location>
        <begin position="107"/>
        <end position="178"/>
    </location>
</feature>
<dbReference type="Gene3D" id="1.20.58.1460">
    <property type="match status" value="1"/>
</dbReference>
<dbReference type="InterPro" id="IPR013225">
    <property type="entry name" value="PaaX_C"/>
</dbReference>
<comment type="caution">
    <text evidence="3">The sequence shown here is derived from an EMBL/GenBank/DDBJ whole genome shotgun (WGS) entry which is preliminary data.</text>
</comment>
<dbReference type="InterPro" id="IPR036388">
    <property type="entry name" value="WH-like_DNA-bd_sf"/>
</dbReference>
<evidence type="ECO:0000313" key="4">
    <source>
        <dbReference type="Proteomes" id="UP000286931"/>
    </source>
</evidence>
<proteinExistence type="predicted"/>
<dbReference type="GO" id="GO:0006351">
    <property type="term" value="P:DNA-templated transcription"/>
    <property type="evidence" value="ECO:0007669"/>
    <property type="project" value="InterPro"/>
</dbReference>
<evidence type="ECO:0000313" key="3">
    <source>
        <dbReference type="EMBL" id="GCD98133.1"/>
    </source>
</evidence>
<dbReference type="AlphaFoldDB" id="A0A401YU33"/>
<dbReference type="Gene3D" id="1.10.10.10">
    <property type="entry name" value="Winged helix-like DNA-binding domain superfamily/Winged helix DNA-binding domain"/>
    <property type="match status" value="1"/>
</dbReference>
<keyword evidence="4" id="KW-1185">Reference proteome</keyword>
<dbReference type="PANTHER" id="PTHR30319:SF1">
    <property type="entry name" value="TRANSCRIPTIONAL REPRESSOR PAAX"/>
    <property type="match status" value="1"/>
</dbReference>
<sequence>MRRSYARNMPGTPDTGRVEIPTRTLVHALVHGDGSVDTGELYTVAGALGMSDQQVRLCVKRLVAEGRFTHEGRGRKAVLRATEDARRTLEPNVEFVRHAFRQDRGEAPWDGAWRLVAFAIPESARSARDALRDTIVWLGGAALHGGLYAGANDWTELISAEAHRLGVSDAVTQLTSRDLRIGAIDQPRSLAAKLWPLDEIAGRYARLLEIVRPRLARLQSGNDFTDVELLTIGVELGVEFSRAIEPDPLLPPELLPTPWPGRQARTLLTQAWSTLSEQDQTNTTHRLYRLYEDLSRP</sequence>
<gene>
    <name evidence="3" type="ORF">EHYA_05833</name>
</gene>
<dbReference type="Pfam" id="PF08223">
    <property type="entry name" value="PaaX_C"/>
    <property type="match status" value="1"/>
</dbReference>
<dbReference type="Pfam" id="PF20803">
    <property type="entry name" value="PaaX_M"/>
    <property type="match status" value="1"/>
</dbReference>
<accession>A0A401YU33</accession>
<dbReference type="Proteomes" id="UP000286931">
    <property type="component" value="Unassembled WGS sequence"/>
</dbReference>
<evidence type="ECO:0000259" key="2">
    <source>
        <dbReference type="Pfam" id="PF20803"/>
    </source>
</evidence>
<name>A0A401YU33_9ACTN</name>
<reference evidence="3 4" key="1">
    <citation type="submission" date="2018-12" db="EMBL/GenBank/DDBJ databases">
        <title>Draft genome sequence of Embleya hyalina NBRC 13850T.</title>
        <authorList>
            <person name="Komaki H."/>
            <person name="Hosoyama A."/>
            <person name="Kimura A."/>
            <person name="Ichikawa N."/>
            <person name="Tamura T."/>
        </authorList>
    </citation>
    <scope>NUCLEOTIDE SEQUENCE [LARGE SCALE GENOMIC DNA]</scope>
    <source>
        <strain evidence="3 4">NBRC 13850</strain>
    </source>
</reference>
<feature type="domain" description="Transcriptional repressor PaaX-like C-terminal" evidence="1">
    <location>
        <begin position="195"/>
        <end position="278"/>
    </location>
</feature>
<dbReference type="InterPro" id="IPR048846">
    <property type="entry name" value="PaaX-like_central"/>
</dbReference>
<dbReference type="EMBL" id="BIFH01000026">
    <property type="protein sequence ID" value="GCD98133.1"/>
    <property type="molecule type" value="Genomic_DNA"/>
</dbReference>
<dbReference type="PIRSF" id="PIRSF020623">
    <property type="entry name" value="PaaX"/>
    <property type="match status" value="1"/>
</dbReference>
<protein>
    <submittedName>
        <fullName evidence="3">Putative repressor in the phenylacetic acid catabolism</fullName>
    </submittedName>
</protein>
<organism evidence="3 4">
    <name type="scientific">Embleya hyalina</name>
    <dbReference type="NCBI Taxonomy" id="516124"/>
    <lineage>
        <taxon>Bacteria</taxon>
        <taxon>Bacillati</taxon>
        <taxon>Actinomycetota</taxon>
        <taxon>Actinomycetes</taxon>
        <taxon>Kitasatosporales</taxon>
        <taxon>Streptomycetaceae</taxon>
        <taxon>Embleya</taxon>
    </lineage>
</organism>
<dbReference type="PANTHER" id="PTHR30319">
    <property type="entry name" value="PHENYLACETIC ACID REGULATOR-RELATED TRANSCRIPTIONAL REPRESSOR"/>
    <property type="match status" value="1"/>
</dbReference>
<evidence type="ECO:0000259" key="1">
    <source>
        <dbReference type="Pfam" id="PF08223"/>
    </source>
</evidence>
<dbReference type="InterPro" id="IPR011965">
    <property type="entry name" value="PaaX_trns_reg"/>
</dbReference>
<dbReference type="Gene3D" id="3.30.70.2650">
    <property type="match status" value="1"/>
</dbReference>